<evidence type="ECO:0000313" key="2">
    <source>
        <dbReference type="EMBL" id="MBB4409661.1"/>
    </source>
</evidence>
<evidence type="ECO:0000313" key="4">
    <source>
        <dbReference type="Proteomes" id="UP000520770"/>
    </source>
</evidence>
<dbReference type="Proteomes" id="UP000524535">
    <property type="component" value="Unassembled WGS sequence"/>
</dbReference>
<evidence type="ECO:0000313" key="5">
    <source>
        <dbReference type="Proteomes" id="UP000524535"/>
    </source>
</evidence>
<accession>A0A7W6WPG1</accession>
<evidence type="ECO:0000313" key="1">
    <source>
        <dbReference type="EMBL" id="MBB4347945.1"/>
    </source>
</evidence>
<name>A0A7W6WPG1_9HYPH</name>
<dbReference type="EMBL" id="JACIHM010000001">
    <property type="protein sequence ID" value="MBB4444348.1"/>
    <property type="molecule type" value="Genomic_DNA"/>
</dbReference>
<proteinExistence type="predicted"/>
<sequence length="153" mass="17572">MLPDDLKERRTTLLRCTLGDESAADFLNQMAEMTRLADDIVDEEEHRQRNVCWLLSRAWTVLPFNLFFQRHGIVLGPLLNSIIVRWQQSDEFRLSGDRLKQTFGFVIREDIGTLTIAVASIIGGYEHAKQVADEMFAMCHATTGETVEDWVKE</sequence>
<dbReference type="Proteomes" id="UP000520770">
    <property type="component" value="Unassembled WGS sequence"/>
</dbReference>
<evidence type="ECO:0000313" key="3">
    <source>
        <dbReference type="EMBL" id="MBB4444348.1"/>
    </source>
</evidence>
<organism evidence="1 4">
    <name type="scientific">Aliirhizobium cellulosilyticum</name>
    <dbReference type="NCBI Taxonomy" id="393664"/>
    <lineage>
        <taxon>Bacteria</taxon>
        <taxon>Pseudomonadati</taxon>
        <taxon>Pseudomonadota</taxon>
        <taxon>Alphaproteobacteria</taxon>
        <taxon>Hyphomicrobiales</taxon>
        <taxon>Rhizobiaceae</taxon>
        <taxon>Aliirhizobium</taxon>
    </lineage>
</organism>
<gene>
    <name evidence="2" type="ORF">GGE31_000132</name>
    <name evidence="1" type="ORF">GGE33_001653</name>
    <name evidence="3" type="ORF">GGE35_000130</name>
</gene>
<dbReference type="RefSeq" id="WP_183821971.1">
    <property type="nucleotide sequence ID" value="NZ_JACIGW010000001.1"/>
</dbReference>
<dbReference type="EMBL" id="JACIGW010000001">
    <property type="protein sequence ID" value="MBB4347945.1"/>
    <property type="molecule type" value="Genomic_DNA"/>
</dbReference>
<keyword evidence="5" id="KW-1185">Reference proteome</keyword>
<dbReference type="EMBL" id="JACIGY010000001">
    <property type="protein sequence ID" value="MBB4409661.1"/>
    <property type="molecule type" value="Genomic_DNA"/>
</dbReference>
<reference evidence="4 5" key="1">
    <citation type="submission" date="2020-08" db="EMBL/GenBank/DDBJ databases">
        <title>Genomic Encyclopedia of Type Strains, Phase IV (KMG-V): Genome sequencing to study the core and pangenomes of soil and plant-associated prokaryotes.</title>
        <authorList>
            <person name="Whitman W."/>
        </authorList>
    </citation>
    <scope>NUCLEOTIDE SEQUENCE [LARGE SCALE GENOMIC DNA]</scope>
    <source>
        <strain evidence="2 5">SEMIA 444</strain>
        <strain evidence="1 4">SEMIA 448</strain>
        <strain evidence="3 6">SEMIA 452</strain>
    </source>
</reference>
<dbReference type="Proteomes" id="UP000576087">
    <property type="component" value="Unassembled WGS sequence"/>
</dbReference>
<dbReference type="AlphaFoldDB" id="A0A7W6WPG1"/>
<evidence type="ECO:0000313" key="6">
    <source>
        <dbReference type="Proteomes" id="UP000576087"/>
    </source>
</evidence>
<comment type="caution">
    <text evidence="1">The sequence shown here is derived from an EMBL/GenBank/DDBJ whole genome shotgun (WGS) entry which is preliminary data.</text>
</comment>
<protein>
    <submittedName>
        <fullName evidence="1">Uncharacterized protein</fullName>
    </submittedName>
</protein>